<reference evidence="2" key="1">
    <citation type="journal article" date="2022" name="Mol. Ecol. Resour.">
        <title>The genomes of chicory, endive, great burdock and yacon provide insights into Asteraceae palaeo-polyploidization history and plant inulin production.</title>
        <authorList>
            <person name="Fan W."/>
            <person name="Wang S."/>
            <person name="Wang H."/>
            <person name="Wang A."/>
            <person name="Jiang F."/>
            <person name="Liu H."/>
            <person name="Zhao H."/>
            <person name="Xu D."/>
            <person name="Zhang Y."/>
        </authorList>
    </citation>
    <scope>NUCLEOTIDE SEQUENCE [LARGE SCALE GENOMIC DNA]</scope>
    <source>
        <strain evidence="2">cv. Yunnan</strain>
    </source>
</reference>
<dbReference type="Proteomes" id="UP001056120">
    <property type="component" value="Linkage Group LG04"/>
</dbReference>
<gene>
    <name evidence="1" type="ORF">L1987_14046</name>
</gene>
<protein>
    <submittedName>
        <fullName evidence="1">Uncharacterized protein</fullName>
    </submittedName>
</protein>
<evidence type="ECO:0000313" key="1">
    <source>
        <dbReference type="EMBL" id="KAI3820188.1"/>
    </source>
</evidence>
<organism evidence="1 2">
    <name type="scientific">Smallanthus sonchifolius</name>
    <dbReference type="NCBI Taxonomy" id="185202"/>
    <lineage>
        <taxon>Eukaryota</taxon>
        <taxon>Viridiplantae</taxon>
        <taxon>Streptophyta</taxon>
        <taxon>Embryophyta</taxon>
        <taxon>Tracheophyta</taxon>
        <taxon>Spermatophyta</taxon>
        <taxon>Magnoliopsida</taxon>
        <taxon>eudicotyledons</taxon>
        <taxon>Gunneridae</taxon>
        <taxon>Pentapetalae</taxon>
        <taxon>asterids</taxon>
        <taxon>campanulids</taxon>
        <taxon>Asterales</taxon>
        <taxon>Asteraceae</taxon>
        <taxon>Asteroideae</taxon>
        <taxon>Heliantheae alliance</taxon>
        <taxon>Millerieae</taxon>
        <taxon>Smallanthus</taxon>
    </lineage>
</organism>
<name>A0ACB9JKI2_9ASTR</name>
<evidence type="ECO:0000313" key="2">
    <source>
        <dbReference type="Proteomes" id="UP001056120"/>
    </source>
</evidence>
<dbReference type="EMBL" id="CM042021">
    <property type="protein sequence ID" value="KAI3820188.1"/>
    <property type="molecule type" value="Genomic_DNA"/>
</dbReference>
<comment type="caution">
    <text evidence="1">The sequence shown here is derived from an EMBL/GenBank/DDBJ whole genome shotgun (WGS) entry which is preliminary data.</text>
</comment>
<proteinExistence type="predicted"/>
<reference evidence="1 2" key="2">
    <citation type="journal article" date="2022" name="Mol. Ecol. Resour.">
        <title>The genomes of chicory, endive, great burdock and yacon provide insights into Asteraceae paleo-polyploidization history and plant inulin production.</title>
        <authorList>
            <person name="Fan W."/>
            <person name="Wang S."/>
            <person name="Wang H."/>
            <person name="Wang A."/>
            <person name="Jiang F."/>
            <person name="Liu H."/>
            <person name="Zhao H."/>
            <person name="Xu D."/>
            <person name="Zhang Y."/>
        </authorList>
    </citation>
    <scope>NUCLEOTIDE SEQUENCE [LARGE SCALE GENOMIC DNA]</scope>
    <source>
        <strain evidence="2">cv. Yunnan</strain>
        <tissue evidence="1">Leaves</tissue>
    </source>
</reference>
<keyword evidence="2" id="KW-1185">Reference proteome</keyword>
<sequence>MSFVPHTASLRIGKRASFVPLLNKIIPTYHYNFATYNVLEGRKRNHKLLTGSLQLESTPATIITINPPIPDLKTYVNRSGNKDLDLVRSSCRLKRNRIDKKFEEATFVSTDSIRLSGNAKFEVFDGEDLLLSGVLEMCKKSNGFVGKSKTNDGQRWSMTCESMIGANTRVLKGKQFMGCDSMPPMIEVYVAGSFSGQPVILTEALQISPRKKQTRKGVLDPIPEGDMTESQKNVASGLDLQEAEYGPYKTGNEYDYNNSMHWSQNEYMEGEDGVLTWFNAGVRVGVGLGLGICLGVGIGVVCGYAIGMSISKMHRHEDIQT</sequence>
<accession>A0ACB9JKI2</accession>